<dbReference type="Gene3D" id="2.60.40.10">
    <property type="entry name" value="Immunoglobulins"/>
    <property type="match status" value="1"/>
</dbReference>
<dbReference type="Pfam" id="PF17963">
    <property type="entry name" value="Big_9"/>
    <property type="match status" value="1"/>
</dbReference>
<proteinExistence type="predicted"/>
<dbReference type="Pfam" id="PF13313">
    <property type="entry name" value="DUF4082"/>
    <property type="match status" value="3"/>
</dbReference>
<organism evidence="4 5">
    <name type="scientific">Lentzea guizhouensis</name>
    <dbReference type="NCBI Taxonomy" id="1586287"/>
    <lineage>
        <taxon>Bacteria</taxon>
        <taxon>Bacillati</taxon>
        <taxon>Actinomycetota</taxon>
        <taxon>Actinomycetes</taxon>
        <taxon>Pseudonocardiales</taxon>
        <taxon>Pseudonocardiaceae</taxon>
        <taxon>Lentzea</taxon>
    </lineage>
</organism>
<dbReference type="OrthoDB" id="505641at2"/>
<dbReference type="KEGG" id="led:BBK82_10165"/>
<dbReference type="EMBL" id="CP016793">
    <property type="protein sequence ID" value="ANZ36372.1"/>
    <property type="molecule type" value="Genomic_DNA"/>
</dbReference>
<protein>
    <recommendedName>
        <fullName evidence="6">Mo-co oxidoreductase dimerization domain protein</fullName>
    </recommendedName>
</protein>
<evidence type="ECO:0000256" key="1">
    <source>
        <dbReference type="SAM" id="MobiDB-lite"/>
    </source>
</evidence>
<dbReference type="Pfam" id="PF20254">
    <property type="entry name" value="DMFA2_C"/>
    <property type="match status" value="1"/>
</dbReference>
<dbReference type="STRING" id="1586287.BBK82_10165"/>
<feature type="domain" description="N,N-dimethylformamidase beta subunit-like C-terminal" evidence="3">
    <location>
        <begin position="59"/>
        <end position="466"/>
    </location>
</feature>
<dbReference type="AlphaFoldDB" id="A0A1B2HF91"/>
<dbReference type="GO" id="GO:0005975">
    <property type="term" value="P:carbohydrate metabolic process"/>
    <property type="evidence" value="ECO:0007669"/>
    <property type="project" value="UniProtKB-ARBA"/>
</dbReference>
<dbReference type="SUPFAM" id="SSF81296">
    <property type="entry name" value="E set domains"/>
    <property type="match status" value="1"/>
</dbReference>
<evidence type="ECO:0000259" key="3">
    <source>
        <dbReference type="Pfam" id="PF20254"/>
    </source>
</evidence>
<dbReference type="InterPro" id="IPR046540">
    <property type="entry name" value="DMFA2_C"/>
</dbReference>
<feature type="domain" description="DUF4082" evidence="2">
    <location>
        <begin position="1042"/>
        <end position="1188"/>
    </location>
</feature>
<feature type="domain" description="DUF4082" evidence="2">
    <location>
        <begin position="619"/>
        <end position="756"/>
    </location>
</feature>
<gene>
    <name evidence="4" type="ORF">BBK82_10165</name>
</gene>
<evidence type="ECO:0000313" key="4">
    <source>
        <dbReference type="EMBL" id="ANZ36372.1"/>
    </source>
</evidence>
<evidence type="ECO:0000313" key="5">
    <source>
        <dbReference type="Proteomes" id="UP000093053"/>
    </source>
</evidence>
<feature type="region of interest" description="Disordered" evidence="1">
    <location>
        <begin position="321"/>
        <end position="342"/>
    </location>
</feature>
<reference evidence="4 5" key="1">
    <citation type="submission" date="2016-07" db="EMBL/GenBank/DDBJ databases">
        <title>Complete genome sequence of the Lentzea guizhouensis DHS C013.</title>
        <authorList>
            <person name="Cao C."/>
        </authorList>
    </citation>
    <scope>NUCLEOTIDE SEQUENCE [LARGE SCALE GENOMIC DNA]</scope>
    <source>
        <strain evidence="4 5">DHS C013</strain>
    </source>
</reference>
<feature type="domain" description="DUF4082" evidence="2">
    <location>
        <begin position="875"/>
        <end position="1021"/>
    </location>
</feature>
<name>A0A1B2HF91_9PSEU</name>
<dbReference type="InterPro" id="IPR025141">
    <property type="entry name" value="DUF4082"/>
</dbReference>
<sequence>MPNLIVTENQLPGSPKSEWDGINAAVPADPNIAGFTTRLSVNKGQTIDFKIHTNSSNYRIDIYRLGYYGGAGARKVHSIQRNTPSVQPAAFKDNGTGLWDASNWSVTTSWAVPASTVSGVFLAKLVRQDGTPGASHIPFVVRDDGAQRDMVFQTADTTWHAYNGWGGANLYGGEPASGRPEGRAFKVSYNRPYSTRVKDGGTFAGPQDFVLSAEYAMIRWLERNGYDVAYVTGVDVGPGNYDLTNHDVYLSVGHDEYWSREQREHVEAARDAGVHLCFFSGNEVYWKVRWEPDVGGTPNRTLVCYKETRNVAKLDPSPEWTGTWRDPAFSPPSDGGAAENRLTGTSFSVDSHQADRIEVPASCGKLRFWRNTGMALLPPGQTGFIEDGVLGYEWDESPDNRFRPPTLIKLSQTNRFITQRYLVDYGLTTGDGNATHHLTLYKAPSGALVFGAGTVFWSFALDTVHDYTSSDQNMPAVPEDRDAQQATVNLFADMGVQPETLQGNLTPATASTDTTPPVTVITSPANGATLTQQAQVTISGTASDAGGIVATVEVSTDNGQTWRVATGTTSWSINWWPQLPGTYTIRARAIDDSLNVENGPTRTVTVTPAGSVRLFQPTDVPYGLRTHDQNPVELGMRFSVNTPGSATALRFYKNPFNLGTHVGRLYNASGTKLAEVTYLGESASGWQQVDIAPIALNPGETYTVTVHTAKFYNVDYNYFHVPRTCGAVTAPADAGVFRYGTGTMPTESFLRSNYWVDVVFARAGGAGTLPPTAVGNSGFTTPAGTALTIPAATLLANDSDPNGYPISMVSAGSATGGTVSFNSGTQNVTFTPTGGFSGSASFQYTITNGFLQASTTVNLSVGVPLVTQSLFTLSDTPAMQNSNDNGPVELGVKFRCTVPGANATGVRFFKGTLNTGPHSGRLWNATTGALLATATFSGESSSGWQSANFPAPVPLTQNQLYIVSYHTTTKYSVTESGLAADRVSGQLVAPASGSAGGNGVFTYGAAGGFPVSSSASANYFVDVVAAVPAQPQVPVSLFGPSDVPAIVNSADVGPVELGVKFRTTSANATATGIRFYKGSLNTGTHVAHLWNATTQQLLATATFSGETASGWQQVNFASAVPLTPNTTYIAAYHTTTHYSVTNGYYGNARVVGSLSAPSSASAGGNGVFAYGPAGSFPASSVDSTNYWVDVVVQSG</sequence>
<accession>A0A1B2HF91</accession>
<dbReference type="Gene3D" id="2.60.40.3440">
    <property type="match status" value="1"/>
</dbReference>
<evidence type="ECO:0008006" key="6">
    <source>
        <dbReference type="Google" id="ProtNLM"/>
    </source>
</evidence>
<dbReference type="InterPro" id="IPR014756">
    <property type="entry name" value="Ig_E-set"/>
</dbReference>
<keyword evidence="5" id="KW-1185">Reference proteome</keyword>
<dbReference type="Proteomes" id="UP000093053">
    <property type="component" value="Chromosome"/>
</dbReference>
<dbReference type="Pfam" id="PF17957">
    <property type="entry name" value="Big_7"/>
    <property type="match status" value="1"/>
</dbReference>
<dbReference type="RefSeq" id="WP_065914775.1">
    <property type="nucleotide sequence ID" value="NZ_CP016793.1"/>
</dbReference>
<dbReference type="InterPro" id="IPR013783">
    <property type="entry name" value="Ig-like_fold"/>
</dbReference>
<evidence type="ECO:0000259" key="2">
    <source>
        <dbReference type="Pfam" id="PF13313"/>
    </source>
</evidence>